<evidence type="ECO:0000256" key="2">
    <source>
        <dbReference type="ARBA" id="ARBA00022603"/>
    </source>
</evidence>
<evidence type="ECO:0000256" key="4">
    <source>
        <dbReference type="ARBA" id="ARBA00022691"/>
    </source>
</evidence>
<organism evidence="6 7">
    <name type="scientific">Niastella yeongjuensis</name>
    <dbReference type="NCBI Taxonomy" id="354355"/>
    <lineage>
        <taxon>Bacteria</taxon>
        <taxon>Pseudomonadati</taxon>
        <taxon>Bacteroidota</taxon>
        <taxon>Chitinophagia</taxon>
        <taxon>Chitinophagales</taxon>
        <taxon>Chitinophagaceae</taxon>
        <taxon>Niastella</taxon>
    </lineage>
</organism>
<dbReference type="CDD" id="cd02440">
    <property type="entry name" value="AdoMet_MTases"/>
    <property type="match status" value="1"/>
</dbReference>
<dbReference type="OrthoDB" id="267914at2"/>
<comment type="similarity">
    <text evidence="1">Belongs to the eukaryotic/archaeal PrmC-related family.</text>
</comment>
<dbReference type="RefSeq" id="WP_081203433.1">
    <property type="nucleotide sequence ID" value="NZ_FOCZ01000005.1"/>
</dbReference>
<dbReference type="PANTHER" id="PTHR45875:SF1">
    <property type="entry name" value="METHYLTRANSFERASE N6AMT1"/>
    <property type="match status" value="1"/>
</dbReference>
<evidence type="ECO:0000256" key="1">
    <source>
        <dbReference type="ARBA" id="ARBA00006149"/>
    </source>
</evidence>
<protein>
    <recommendedName>
        <fullName evidence="5">Methyltransferase small domain-containing protein</fullName>
    </recommendedName>
</protein>
<gene>
    <name evidence="6" type="ORF">A4H97_12805</name>
</gene>
<name>A0A1V9EA82_9BACT</name>
<dbReference type="InterPro" id="IPR002052">
    <property type="entry name" value="DNA_methylase_N6_adenine_CS"/>
</dbReference>
<dbReference type="InterPro" id="IPR052190">
    <property type="entry name" value="Euk-Arch_PrmC-MTase"/>
</dbReference>
<dbReference type="GO" id="GO:0008170">
    <property type="term" value="F:N-methyltransferase activity"/>
    <property type="evidence" value="ECO:0007669"/>
    <property type="project" value="UniProtKB-ARBA"/>
</dbReference>
<evidence type="ECO:0000256" key="3">
    <source>
        <dbReference type="ARBA" id="ARBA00022679"/>
    </source>
</evidence>
<sequence>MRKTIKQLMTRLYKPLLVKYLSATRLYTYKGIRLVIPPAVFHPGFFFSTRLLLRYIASLPLKNKLFLELGAGSGLIAMYAARQGASVTATDINGVAIHSLEMNARSNRIPLTIIKSDLFTDIPQQRFDIIAINPPYYKKQPQTAADYAWFCGEQGEYFQQLFSGLHQYIHANSVVLMVLCDGCDIEMIKQMAFDNGFQLNCVLEKKNWVEVNFIFKVNNDHK</sequence>
<dbReference type="InterPro" id="IPR007848">
    <property type="entry name" value="Small_mtfrase_dom"/>
</dbReference>
<dbReference type="PROSITE" id="PS00092">
    <property type="entry name" value="N6_MTASE"/>
    <property type="match status" value="1"/>
</dbReference>
<dbReference type="GO" id="GO:0008276">
    <property type="term" value="F:protein methyltransferase activity"/>
    <property type="evidence" value="ECO:0007669"/>
    <property type="project" value="TreeGrafter"/>
</dbReference>
<dbReference type="GO" id="GO:0008757">
    <property type="term" value="F:S-adenosylmethionine-dependent methyltransferase activity"/>
    <property type="evidence" value="ECO:0007669"/>
    <property type="project" value="TreeGrafter"/>
</dbReference>
<evidence type="ECO:0000259" key="5">
    <source>
        <dbReference type="Pfam" id="PF05175"/>
    </source>
</evidence>
<evidence type="ECO:0000313" key="7">
    <source>
        <dbReference type="Proteomes" id="UP000192610"/>
    </source>
</evidence>
<comment type="caution">
    <text evidence="6">The sequence shown here is derived from an EMBL/GenBank/DDBJ whole genome shotgun (WGS) entry which is preliminary data.</text>
</comment>
<proteinExistence type="inferred from homology"/>
<keyword evidence="4" id="KW-0949">S-adenosyl-L-methionine</keyword>
<keyword evidence="2" id="KW-0489">Methyltransferase</keyword>
<feature type="domain" description="Methyltransferase small" evidence="5">
    <location>
        <begin position="45"/>
        <end position="141"/>
    </location>
</feature>
<keyword evidence="7" id="KW-1185">Reference proteome</keyword>
<evidence type="ECO:0000313" key="6">
    <source>
        <dbReference type="EMBL" id="OQP43020.1"/>
    </source>
</evidence>
<dbReference type="STRING" id="354355.SAMN05660816_03230"/>
<dbReference type="GO" id="GO:0035657">
    <property type="term" value="C:eRF1 methyltransferase complex"/>
    <property type="evidence" value="ECO:0007669"/>
    <property type="project" value="TreeGrafter"/>
</dbReference>
<dbReference type="GO" id="GO:0032259">
    <property type="term" value="P:methylation"/>
    <property type="evidence" value="ECO:0007669"/>
    <property type="project" value="UniProtKB-KW"/>
</dbReference>
<dbReference type="Pfam" id="PF05175">
    <property type="entry name" value="MTS"/>
    <property type="match status" value="1"/>
</dbReference>
<dbReference type="SUPFAM" id="SSF53335">
    <property type="entry name" value="S-adenosyl-L-methionine-dependent methyltransferases"/>
    <property type="match status" value="1"/>
</dbReference>
<keyword evidence="3" id="KW-0808">Transferase</keyword>
<dbReference type="InterPro" id="IPR029063">
    <property type="entry name" value="SAM-dependent_MTases_sf"/>
</dbReference>
<accession>A0A1V9EA82</accession>
<dbReference type="PANTHER" id="PTHR45875">
    <property type="entry name" value="METHYLTRANSFERASE N6AMT1"/>
    <property type="match status" value="1"/>
</dbReference>
<dbReference type="GO" id="GO:0003676">
    <property type="term" value="F:nucleic acid binding"/>
    <property type="evidence" value="ECO:0007669"/>
    <property type="project" value="InterPro"/>
</dbReference>
<dbReference type="EMBL" id="LVXG01000056">
    <property type="protein sequence ID" value="OQP43020.1"/>
    <property type="molecule type" value="Genomic_DNA"/>
</dbReference>
<reference evidence="7" key="1">
    <citation type="submission" date="2016-04" db="EMBL/GenBank/DDBJ databases">
        <authorList>
            <person name="Chen L."/>
            <person name="Zhuang W."/>
            <person name="Wang G."/>
        </authorList>
    </citation>
    <scope>NUCLEOTIDE SEQUENCE [LARGE SCALE GENOMIC DNA]</scope>
    <source>
        <strain evidence="7">17621</strain>
    </source>
</reference>
<dbReference type="Gene3D" id="3.40.50.150">
    <property type="entry name" value="Vaccinia Virus protein VP39"/>
    <property type="match status" value="1"/>
</dbReference>
<dbReference type="Proteomes" id="UP000192610">
    <property type="component" value="Unassembled WGS sequence"/>
</dbReference>
<dbReference type="AlphaFoldDB" id="A0A1V9EA82"/>